<evidence type="ECO:0000313" key="2">
    <source>
        <dbReference type="EMBL" id="KIT17243.1"/>
    </source>
</evidence>
<dbReference type="RefSeq" id="WP_236687793.1">
    <property type="nucleotide sequence ID" value="NZ_FZPF01000007.1"/>
</dbReference>
<sequence length="241" mass="25965">MTQILSFPDVSGQGGCVLPPDPPERMRSEVPSESVSSATLLEAWTGPRDAAGPAFALAALRGPGPVLWVQDRLSAREAGRPQARTLRRLYGRDVILVRPARVPDLLMAMEMALSCPALSGVLGEVWGDPPRLDFTATKRLALRAEQSGVPCWLIRRGADPALSAARARWRVTSLPSAPPDWDTQSPGAPRWRAELFRSRADRPGLWVAGHDGPQDRLRFAAVAGDGAMVDPAGAQGRRATR</sequence>
<keyword evidence="3" id="KW-1185">Reference proteome</keyword>
<dbReference type="AlphaFoldDB" id="A0A0D1DBB6"/>
<evidence type="ECO:0000313" key="3">
    <source>
        <dbReference type="Proteomes" id="UP000032232"/>
    </source>
</evidence>
<feature type="region of interest" description="Disordered" evidence="1">
    <location>
        <begin position="1"/>
        <end position="30"/>
    </location>
</feature>
<dbReference type="Proteomes" id="UP000032232">
    <property type="component" value="Unassembled WGS sequence"/>
</dbReference>
<evidence type="ECO:0008006" key="4">
    <source>
        <dbReference type="Google" id="ProtNLM"/>
    </source>
</evidence>
<name>A0A0D1DBB6_9RHOB</name>
<gene>
    <name evidence="2" type="ORF">jaqu_09740</name>
</gene>
<protein>
    <recommendedName>
        <fullName evidence="4">Protein ImuA</fullName>
    </recommendedName>
</protein>
<dbReference type="PATRIC" id="fig|935700.4.peg.1017"/>
<dbReference type="STRING" id="935700.jaqu_09740"/>
<comment type="caution">
    <text evidence="2">The sequence shown here is derived from an EMBL/GenBank/DDBJ whole genome shotgun (WGS) entry which is preliminary data.</text>
</comment>
<accession>A0A0D1DBB6</accession>
<proteinExistence type="predicted"/>
<dbReference type="Gene3D" id="3.40.50.300">
    <property type="entry name" value="P-loop containing nucleotide triphosphate hydrolases"/>
    <property type="match status" value="1"/>
</dbReference>
<dbReference type="InterPro" id="IPR027417">
    <property type="entry name" value="P-loop_NTPase"/>
</dbReference>
<dbReference type="SUPFAM" id="SSF52540">
    <property type="entry name" value="P-loop containing nucleoside triphosphate hydrolases"/>
    <property type="match status" value="1"/>
</dbReference>
<dbReference type="EMBL" id="JYFE01000020">
    <property type="protein sequence ID" value="KIT17243.1"/>
    <property type="molecule type" value="Genomic_DNA"/>
</dbReference>
<evidence type="ECO:0000256" key="1">
    <source>
        <dbReference type="SAM" id="MobiDB-lite"/>
    </source>
</evidence>
<reference evidence="2 3" key="1">
    <citation type="submission" date="2015-02" db="EMBL/GenBank/DDBJ databases">
        <title>Genome Sequence of Jannaschia aquimarina DSM28248, a member of the Roseobacter clade.</title>
        <authorList>
            <person name="Voget S."/>
            <person name="Daniel R."/>
        </authorList>
    </citation>
    <scope>NUCLEOTIDE SEQUENCE [LARGE SCALE GENOMIC DNA]</scope>
    <source>
        <strain evidence="2 3">GSW-M26</strain>
    </source>
</reference>
<organism evidence="2 3">
    <name type="scientific">Jannaschia aquimarina</name>
    <dbReference type="NCBI Taxonomy" id="935700"/>
    <lineage>
        <taxon>Bacteria</taxon>
        <taxon>Pseudomonadati</taxon>
        <taxon>Pseudomonadota</taxon>
        <taxon>Alphaproteobacteria</taxon>
        <taxon>Rhodobacterales</taxon>
        <taxon>Roseobacteraceae</taxon>
        <taxon>Jannaschia</taxon>
    </lineage>
</organism>